<dbReference type="AlphaFoldDB" id="A0A562T2A0"/>
<proteinExistence type="predicted"/>
<comment type="caution">
    <text evidence="1">The sequence shown here is derived from an EMBL/GenBank/DDBJ whole genome shotgun (WGS) entry which is preliminary data.</text>
</comment>
<keyword evidence="2" id="KW-1185">Reference proteome</keyword>
<organism evidence="1 2">
    <name type="scientific">Roseibium hamelinense</name>
    <dbReference type="NCBI Taxonomy" id="150831"/>
    <lineage>
        <taxon>Bacteria</taxon>
        <taxon>Pseudomonadati</taxon>
        <taxon>Pseudomonadota</taxon>
        <taxon>Alphaproteobacteria</taxon>
        <taxon>Hyphomicrobiales</taxon>
        <taxon>Stappiaceae</taxon>
        <taxon>Roseibium</taxon>
    </lineage>
</organism>
<evidence type="ECO:0000313" key="2">
    <source>
        <dbReference type="Proteomes" id="UP000320593"/>
    </source>
</evidence>
<sequence length="292" mass="32932">MNVQTKIESPDFKAARSNWDQLRPLCRGESKDIRIVDDHHVMVRMIPSLYSYTQNRSAMIEGTDTARLRSFEALTTVLRRAGVSVAAVAFGEDYYVTRRLKHDGADYVPPIEVVVKARHVGTPKHALYKISEHRTLTNSRFLPDRPHQPYVRFDYTNPLKSDDGTRLRDECIPTQLAAQFMDAAAAEHTALAAFAALYGHLSACGIRLDDICFKIDHTGRAIFGEVSPDCMRAVYVADQEDFFGEAGTDTSKDTFRAGSSEDTVRQKYDRFVHLLGRKIRPAVSPFQCPSWT</sequence>
<gene>
    <name evidence="1" type="ORF">JM93_02484</name>
</gene>
<evidence type="ECO:0000313" key="1">
    <source>
        <dbReference type="EMBL" id="TWI87244.1"/>
    </source>
</evidence>
<protein>
    <submittedName>
        <fullName evidence="1">Uncharacterized protein</fullName>
    </submittedName>
</protein>
<dbReference type="OrthoDB" id="9801549at2"/>
<reference evidence="1 2" key="1">
    <citation type="submission" date="2019-07" db="EMBL/GenBank/DDBJ databases">
        <title>Genomic Encyclopedia of Archaeal and Bacterial Type Strains, Phase II (KMG-II): from individual species to whole genera.</title>
        <authorList>
            <person name="Goeker M."/>
        </authorList>
    </citation>
    <scope>NUCLEOTIDE SEQUENCE [LARGE SCALE GENOMIC DNA]</scope>
    <source>
        <strain evidence="1 2">ATCC BAA-252</strain>
    </source>
</reference>
<dbReference type="Proteomes" id="UP000320593">
    <property type="component" value="Unassembled WGS sequence"/>
</dbReference>
<dbReference type="Gene3D" id="3.30.200.20">
    <property type="entry name" value="Phosphorylase Kinase, domain 1"/>
    <property type="match status" value="1"/>
</dbReference>
<name>A0A562T2A0_9HYPH</name>
<dbReference type="Gene3D" id="3.30.470.20">
    <property type="entry name" value="ATP-grasp fold, B domain"/>
    <property type="match status" value="1"/>
</dbReference>
<dbReference type="EMBL" id="VLLF01000005">
    <property type="protein sequence ID" value="TWI87244.1"/>
    <property type="molecule type" value="Genomic_DNA"/>
</dbReference>
<dbReference type="RefSeq" id="WP_145343668.1">
    <property type="nucleotide sequence ID" value="NZ_SMLY01000082.1"/>
</dbReference>
<accession>A0A562T2A0</accession>